<keyword evidence="1" id="KW-1133">Transmembrane helix</keyword>
<evidence type="ECO:0000313" key="5">
    <source>
        <dbReference type="Proteomes" id="UP000544122"/>
    </source>
</evidence>
<keyword evidence="5" id="KW-1185">Reference proteome</keyword>
<gene>
    <name evidence="4" type="ORF">HCN58_25040</name>
</gene>
<feature type="domain" description="DUF7088" evidence="3">
    <location>
        <begin position="96"/>
        <end position="162"/>
    </location>
</feature>
<dbReference type="AlphaFoldDB" id="A0A7Y4GWS5"/>
<dbReference type="Pfam" id="PF23357">
    <property type="entry name" value="DUF7088"/>
    <property type="match status" value="1"/>
</dbReference>
<feature type="transmembrane region" description="Helical" evidence="1">
    <location>
        <begin position="30"/>
        <end position="51"/>
    </location>
</feature>
<keyword evidence="1" id="KW-0812">Transmembrane</keyword>
<dbReference type="Gene3D" id="3.40.30.10">
    <property type="entry name" value="Glutaredoxin"/>
    <property type="match status" value="1"/>
</dbReference>
<feature type="transmembrane region" description="Helical" evidence="1">
    <location>
        <begin position="63"/>
        <end position="85"/>
    </location>
</feature>
<evidence type="ECO:0000256" key="1">
    <source>
        <dbReference type="SAM" id="Phobius"/>
    </source>
</evidence>
<reference evidence="4 5" key="1">
    <citation type="submission" date="2020-03" db="EMBL/GenBank/DDBJ databases">
        <title>Bradyrhizobium diversity isolated from nodules of Indigofera sp.</title>
        <authorList>
            <person name="Klepa M."/>
            <person name="Helene L."/>
            <person name="Hungria M."/>
        </authorList>
    </citation>
    <scope>NUCLEOTIDE SEQUENCE [LARGE SCALE GENOMIC DNA]</scope>
    <source>
        <strain evidence="4 5">WSM 1791</strain>
    </source>
</reference>
<evidence type="ECO:0000259" key="2">
    <source>
        <dbReference type="Pfam" id="PF09822"/>
    </source>
</evidence>
<feature type="transmembrane region" description="Helical" evidence="1">
    <location>
        <begin position="494"/>
        <end position="517"/>
    </location>
</feature>
<evidence type="ECO:0000313" key="4">
    <source>
        <dbReference type="EMBL" id="NOJ42807.1"/>
    </source>
</evidence>
<dbReference type="InterPro" id="IPR019196">
    <property type="entry name" value="ABC_transp_unknown"/>
</dbReference>
<evidence type="ECO:0008006" key="6">
    <source>
        <dbReference type="Google" id="ProtNLM"/>
    </source>
</evidence>
<dbReference type="EMBL" id="JAAVLX010000008">
    <property type="protein sequence ID" value="NOJ42807.1"/>
    <property type="molecule type" value="Genomic_DNA"/>
</dbReference>
<protein>
    <recommendedName>
        <fullName evidence="6">ABC-type uncharacterized transport system domain-containing protein</fullName>
    </recommendedName>
</protein>
<accession>A0A7Y4GWS5</accession>
<proteinExistence type="predicted"/>
<comment type="caution">
    <text evidence="4">The sequence shown here is derived from an EMBL/GenBank/DDBJ whole genome shotgun (WGS) entry which is preliminary data.</text>
</comment>
<sequence>MSDQQGSNDLPAEDTSFLHNLLEPLQSLDWINLSWLAGVVFALVVLFAAGLKVPARLAFTSRIASATLVAVAAVAVTILANVALFRHDAHLDLTHEKSFTPSAESREVVRRLSRRIEVVYFYQKQNQAARALGAMLRQLERLNGNFSVQLIDADQNPALASSQGVRTYNSAVLRLDERRVEVITTDDREIALGVLRLLRTREIVICFASGHGQYDIDNFEFHTHFEGAHNHSHDASGTGVVLMEQHGLGRLRRAIEKLGLVARKVSFATGQPIPDDCAAMVEANPRTPYSSGETDVLRRYLERGGSAMFLIEPDYTLDESIAALLASAGIAVRDGVIVDPTEHYFTDEQMIAVSRYGSHPATRGLALSFYPGARPLEVLPAPGVKVTPLAASSADSYVIANRLGERTKANSGPRASQIISLAAEGRLHGSAAAFRMIVAGDADFASNSFFPYLANSDAVLAGLAWLTREERAPAIKPPVEVLPTVSLTGEQMRGIFLVTVLLIPGLIAFAGSAMWWWRR</sequence>
<keyword evidence="1" id="KW-0472">Membrane</keyword>
<evidence type="ECO:0000259" key="3">
    <source>
        <dbReference type="Pfam" id="PF23357"/>
    </source>
</evidence>
<feature type="domain" description="ABC-type uncharacterised transport system" evidence="2">
    <location>
        <begin position="261"/>
        <end position="449"/>
    </location>
</feature>
<dbReference type="RefSeq" id="WP_171582036.1">
    <property type="nucleotide sequence ID" value="NZ_JAAVLX010000008.1"/>
</dbReference>
<dbReference type="Pfam" id="PF09822">
    <property type="entry name" value="ABC_transp_aux"/>
    <property type="match status" value="1"/>
</dbReference>
<dbReference type="Proteomes" id="UP000544122">
    <property type="component" value="Unassembled WGS sequence"/>
</dbReference>
<organism evidence="4 5">
    <name type="scientific">Bradyrhizobium australiense</name>
    <dbReference type="NCBI Taxonomy" id="2721161"/>
    <lineage>
        <taxon>Bacteria</taxon>
        <taxon>Pseudomonadati</taxon>
        <taxon>Pseudomonadota</taxon>
        <taxon>Alphaproteobacteria</taxon>
        <taxon>Hyphomicrobiales</taxon>
        <taxon>Nitrobacteraceae</taxon>
        <taxon>Bradyrhizobium</taxon>
    </lineage>
</organism>
<name>A0A7Y4GWS5_9BRAD</name>
<dbReference type="InterPro" id="IPR055396">
    <property type="entry name" value="DUF7088"/>
</dbReference>